<dbReference type="GO" id="GO:0004386">
    <property type="term" value="F:helicase activity"/>
    <property type="evidence" value="ECO:0007669"/>
    <property type="project" value="UniProtKB-KW"/>
</dbReference>
<dbReference type="PROSITE" id="PS51192">
    <property type="entry name" value="HELICASE_ATP_BIND_1"/>
    <property type="match status" value="1"/>
</dbReference>
<gene>
    <name evidence="12" type="primary">vas</name>
    <name evidence="12" type="ORF">TCON_1738</name>
</gene>
<dbReference type="EMBL" id="SBIQ01000136">
    <property type="protein sequence ID" value="KAF7683047.1"/>
    <property type="molecule type" value="Genomic_DNA"/>
</dbReference>
<dbReference type="CDD" id="cd18787">
    <property type="entry name" value="SF2_C_DEAD"/>
    <property type="match status" value="1"/>
</dbReference>
<evidence type="ECO:0000256" key="6">
    <source>
        <dbReference type="ARBA" id="ARBA00022884"/>
    </source>
</evidence>
<dbReference type="InterPro" id="IPR011545">
    <property type="entry name" value="DEAD/DEAH_box_helicase_dom"/>
</dbReference>
<dbReference type="Gene3D" id="3.40.50.300">
    <property type="entry name" value="P-loop containing nucleotide triphosphate hydrolases"/>
    <property type="match status" value="2"/>
</dbReference>
<evidence type="ECO:0000256" key="1">
    <source>
        <dbReference type="ARBA" id="ARBA00012552"/>
    </source>
</evidence>
<feature type="domain" description="Helicase ATP-binding" evidence="10">
    <location>
        <begin position="80"/>
        <end position="260"/>
    </location>
</feature>
<evidence type="ECO:0000256" key="9">
    <source>
        <dbReference type="SAM" id="MobiDB-lite"/>
    </source>
</evidence>
<evidence type="ECO:0000256" key="7">
    <source>
        <dbReference type="ARBA" id="ARBA00047984"/>
    </source>
</evidence>
<reference evidence="12 13" key="1">
    <citation type="submission" date="2019-01" db="EMBL/GenBank/DDBJ databases">
        <title>Genomes sequencing and comparative genomics of infectious freshwater microsporidia, Cucumispora dikerogammari and Thelohania contejeani.</title>
        <authorList>
            <person name="Cormier A."/>
            <person name="Giraud I."/>
            <person name="Wattier R."/>
            <person name="Teixeira M."/>
            <person name="Grandjean F."/>
            <person name="Rigaud T."/>
            <person name="Cordaux R."/>
        </authorList>
    </citation>
    <scope>NUCLEOTIDE SEQUENCE [LARGE SCALE GENOMIC DNA]</scope>
    <source>
        <strain evidence="12">T1</strain>
        <tissue evidence="12">Spores</tissue>
    </source>
</reference>
<keyword evidence="3 8" id="KW-0378">Hydrolase</keyword>
<evidence type="ECO:0000256" key="8">
    <source>
        <dbReference type="RuleBase" id="RU000492"/>
    </source>
</evidence>
<evidence type="ECO:0000256" key="4">
    <source>
        <dbReference type="ARBA" id="ARBA00022806"/>
    </source>
</evidence>
<dbReference type="InterPro" id="IPR027417">
    <property type="entry name" value="P-loop_NTPase"/>
</dbReference>
<dbReference type="SUPFAM" id="SSF52540">
    <property type="entry name" value="P-loop containing nucleoside triphosphate hydrolases"/>
    <property type="match status" value="1"/>
</dbReference>
<keyword evidence="2 8" id="KW-0547">Nucleotide-binding</keyword>
<dbReference type="CDD" id="cd00268">
    <property type="entry name" value="DEADc"/>
    <property type="match status" value="1"/>
</dbReference>
<dbReference type="InterPro" id="IPR044742">
    <property type="entry name" value="DEAD/DEAH_RhlB"/>
</dbReference>
<dbReference type="InterPro" id="IPR050079">
    <property type="entry name" value="DEAD_box_RNA_helicase"/>
</dbReference>
<keyword evidence="13" id="KW-1185">Reference proteome</keyword>
<keyword evidence="5 8" id="KW-0067">ATP-binding</keyword>
<dbReference type="PANTHER" id="PTHR47959:SF1">
    <property type="entry name" value="ATP-DEPENDENT RNA HELICASE DBPA"/>
    <property type="match status" value="1"/>
</dbReference>
<keyword evidence="6" id="KW-0694">RNA-binding</keyword>
<protein>
    <recommendedName>
        <fullName evidence="1">RNA helicase</fullName>
        <ecNumber evidence="1">3.6.4.13</ecNumber>
    </recommendedName>
</protein>
<feature type="domain" description="Helicase C-terminal" evidence="11">
    <location>
        <begin position="270"/>
        <end position="439"/>
    </location>
</feature>
<comment type="catalytic activity">
    <reaction evidence="7">
        <text>ATP + H2O = ADP + phosphate + H(+)</text>
        <dbReference type="Rhea" id="RHEA:13065"/>
        <dbReference type="ChEBI" id="CHEBI:15377"/>
        <dbReference type="ChEBI" id="CHEBI:15378"/>
        <dbReference type="ChEBI" id="CHEBI:30616"/>
        <dbReference type="ChEBI" id="CHEBI:43474"/>
        <dbReference type="ChEBI" id="CHEBI:456216"/>
        <dbReference type="EC" id="3.6.4.13"/>
    </reaction>
</comment>
<dbReference type="PROSITE" id="PS00039">
    <property type="entry name" value="DEAD_ATP_HELICASE"/>
    <property type="match status" value="1"/>
</dbReference>
<feature type="region of interest" description="Disordered" evidence="9">
    <location>
        <begin position="449"/>
        <end position="505"/>
    </location>
</feature>
<name>A0ABQ7HXZ6_9MICR</name>
<evidence type="ECO:0000256" key="2">
    <source>
        <dbReference type="ARBA" id="ARBA00022741"/>
    </source>
</evidence>
<evidence type="ECO:0000256" key="3">
    <source>
        <dbReference type="ARBA" id="ARBA00022801"/>
    </source>
</evidence>
<dbReference type="PROSITE" id="PS51194">
    <property type="entry name" value="HELICASE_CTER"/>
    <property type="match status" value="1"/>
</dbReference>
<evidence type="ECO:0000259" key="11">
    <source>
        <dbReference type="PROSITE" id="PS51194"/>
    </source>
</evidence>
<dbReference type="InterPro" id="IPR014001">
    <property type="entry name" value="Helicase_ATP-bd"/>
</dbReference>
<dbReference type="Proteomes" id="UP001516464">
    <property type="component" value="Unassembled WGS sequence"/>
</dbReference>
<dbReference type="Pfam" id="PF00271">
    <property type="entry name" value="Helicase_C"/>
    <property type="match status" value="1"/>
</dbReference>
<evidence type="ECO:0000313" key="12">
    <source>
        <dbReference type="EMBL" id="KAF7683047.1"/>
    </source>
</evidence>
<feature type="compositionally biased region" description="Basic and acidic residues" evidence="9">
    <location>
        <begin position="449"/>
        <end position="474"/>
    </location>
</feature>
<dbReference type="SMART" id="SM00487">
    <property type="entry name" value="DEXDc"/>
    <property type="match status" value="1"/>
</dbReference>
<proteinExistence type="inferred from homology"/>
<evidence type="ECO:0000313" key="13">
    <source>
        <dbReference type="Proteomes" id="UP001516464"/>
    </source>
</evidence>
<comment type="caution">
    <text evidence="12">The sequence shown here is derived from an EMBL/GenBank/DDBJ whole genome shotgun (WGS) entry which is preliminary data.</text>
</comment>
<comment type="similarity">
    <text evidence="8">Belongs to the DEAD box helicase family.</text>
</comment>
<dbReference type="PANTHER" id="PTHR47959">
    <property type="entry name" value="ATP-DEPENDENT RNA HELICASE RHLE-RELATED"/>
    <property type="match status" value="1"/>
</dbReference>
<dbReference type="EC" id="3.6.4.13" evidence="1"/>
<sequence>MNYVPPNLRNAQKEIKKEKNIIKETNEIEKKQTTHPIITINSTSKHKAILSFQELNINSTLLSNILKHYKTPSGIQSHAIPCVLNGENLLCRAPTGTGKTISFLIPIINKLLSSNEAYNNSFITDRIPRGCVIAPTRELCLQICEEAKKLIVGTNLRITSIYGGASQSYQKREIERGTDIVIGTPGRMLDFLDRKILDVSKTQILVLDEADRMLDMGFERDLKRILGYLPQNMQVLLFSATFSSQVKSVISRLFTDKKTLIEVENESLTSIKQIIIYAQNKREKEEKLLEILENCNMANAWRFLNGDRVLIFVETKRACRELEEVLKKKYRVVSLHGDKQQNEREAAVRSFKDGHSSVLIATSVAARGLDIKNITLVINFELPKDIKDYIHRIGRTGRAGQSGKAIAFFTEKDFDLKNDLMKVLLESKNEIPDFLKNWRCIKKGYETKKEEVKSRRDDRSKKKDNRSESRKHGEEEDMSRSNLLVRLEELNLSPPKDESSGEGWD</sequence>
<organism evidence="12 13">
    <name type="scientific">Astathelohania contejeani</name>
    <dbReference type="NCBI Taxonomy" id="164912"/>
    <lineage>
        <taxon>Eukaryota</taxon>
        <taxon>Fungi</taxon>
        <taxon>Fungi incertae sedis</taxon>
        <taxon>Microsporidia</taxon>
        <taxon>Astathelohaniidae</taxon>
        <taxon>Astathelohania</taxon>
    </lineage>
</organism>
<evidence type="ECO:0000256" key="5">
    <source>
        <dbReference type="ARBA" id="ARBA00022840"/>
    </source>
</evidence>
<dbReference type="InterPro" id="IPR000629">
    <property type="entry name" value="RNA-helicase_DEAD-box_CS"/>
</dbReference>
<accession>A0ABQ7HXZ6</accession>
<keyword evidence="4 8" id="KW-0347">Helicase</keyword>
<dbReference type="Pfam" id="PF00270">
    <property type="entry name" value="DEAD"/>
    <property type="match status" value="1"/>
</dbReference>
<dbReference type="InterPro" id="IPR001650">
    <property type="entry name" value="Helicase_C-like"/>
</dbReference>
<evidence type="ECO:0000259" key="10">
    <source>
        <dbReference type="PROSITE" id="PS51192"/>
    </source>
</evidence>
<dbReference type="SMART" id="SM00490">
    <property type="entry name" value="HELICc"/>
    <property type="match status" value="1"/>
</dbReference>